<organism evidence="2 3">
    <name type="scientific">Candidatus Yanofskybacteria bacterium RIFCSPLOWO2_02_FULL_44_18</name>
    <dbReference type="NCBI Taxonomy" id="1802705"/>
    <lineage>
        <taxon>Bacteria</taxon>
        <taxon>Candidatus Yanofskyibacteriota</taxon>
    </lineage>
</organism>
<evidence type="ECO:0000313" key="2">
    <source>
        <dbReference type="EMBL" id="OGN30940.1"/>
    </source>
</evidence>
<protein>
    <submittedName>
        <fullName evidence="2">Uncharacterized protein</fullName>
    </submittedName>
</protein>
<keyword evidence="1" id="KW-1133">Transmembrane helix</keyword>
<sequence>MNFNINENEGSVIIFAVLILSVILTTSLALARIFFPKVRIVTESVNSVVSAYAADSAIEWCLYTNNENTSPLPAPAMTNTATYQIYFGSSNATCQPSEEPLNHRAVGTYRAVSRSFLVQ</sequence>
<accession>A0A1F8H112</accession>
<gene>
    <name evidence="2" type="ORF">A3I96_01525</name>
</gene>
<comment type="caution">
    <text evidence="2">The sequence shown here is derived from an EMBL/GenBank/DDBJ whole genome shotgun (WGS) entry which is preliminary data.</text>
</comment>
<evidence type="ECO:0000313" key="3">
    <source>
        <dbReference type="Proteomes" id="UP000177111"/>
    </source>
</evidence>
<dbReference type="Proteomes" id="UP000177111">
    <property type="component" value="Unassembled WGS sequence"/>
</dbReference>
<keyword evidence="1" id="KW-0472">Membrane</keyword>
<dbReference type="EMBL" id="MGKT01000007">
    <property type="protein sequence ID" value="OGN30940.1"/>
    <property type="molecule type" value="Genomic_DNA"/>
</dbReference>
<name>A0A1F8H112_9BACT</name>
<keyword evidence="1" id="KW-0812">Transmembrane</keyword>
<dbReference type="AlphaFoldDB" id="A0A1F8H112"/>
<proteinExistence type="predicted"/>
<feature type="transmembrane region" description="Helical" evidence="1">
    <location>
        <begin position="12"/>
        <end position="35"/>
    </location>
</feature>
<reference evidence="2 3" key="1">
    <citation type="journal article" date="2016" name="Nat. Commun.">
        <title>Thousands of microbial genomes shed light on interconnected biogeochemical processes in an aquifer system.</title>
        <authorList>
            <person name="Anantharaman K."/>
            <person name="Brown C.T."/>
            <person name="Hug L.A."/>
            <person name="Sharon I."/>
            <person name="Castelle C.J."/>
            <person name="Probst A.J."/>
            <person name="Thomas B.C."/>
            <person name="Singh A."/>
            <person name="Wilkins M.J."/>
            <person name="Karaoz U."/>
            <person name="Brodie E.L."/>
            <person name="Williams K.H."/>
            <person name="Hubbard S.S."/>
            <person name="Banfield J.F."/>
        </authorList>
    </citation>
    <scope>NUCLEOTIDE SEQUENCE [LARGE SCALE GENOMIC DNA]</scope>
</reference>
<evidence type="ECO:0000256" key="1">
    <source>
        <dbReference type="SAM" id="Phobius"/>
    </source>
</evidence>